<evidence type="ECO:0000313" key="4">
    <source>
        <dbReference type="EMBL" id="KAG0248430.1"/>
    </source>
</evidence>
<dbReference type="PANTHER" id="PTHR12215:SF10">
    <property type="entry name" value="L-AMINOADIPATE-SEMIALDEHYDE DEHYDROGENASE-PHOSPHOPANTETHEINYL TRANSFERASE"/>
    <property type="match status" value="1"/>
</dbReference>
<comment type="caution">
    <text evidence="4">The sequence shown here is derived from an EMBL/GenBank/DDBJ whole genome shotgun (WGS) entry which is preliminary data.</text>
</comment>
<dbReference type="OrthoDB" id="26719at2759"/>
<dbReference type="PANTHER" id="PTHR12215">
    <property type="entry name" value="PHOSPHOPANTETHEINE TRANSFERASE"/>
    <property type="match status" value="1"/>
</dbReference>
<dbReference type="AlphaFoldDB" id="A0A9P6PKY3"/>
<dbReference type="EC" id="2.7.8.7" evidence="1"/>
<evidence type="ECO:0000259" key="3">
    <source>
        <dbReference type="Pfam" id="PF01648"/>
    </source>
</evidence>
<dbReference type="EMBL" id="JAAAJA010001001">
    <property type="protein sequence ID" value="KAG0248430.1"/>
    <property type="molecule type" value="Genomic_DNA"/>
</dbReference>
<dbReference type="GO" id="GO:0019878">
    <property type="term" value="P:lysine biosynthetic process via aminoadipic acid"/>
    <property type="evidence" value="ECO:0007669"/>
    <property type="project" value="TreeGrafter"/>
</dbReference>
<proteinExistence type="predicted"/>
<evidence type="ECO:0000256" key="1">
    <source>
        <dbReference type="ARBA" id="ARBA00013172"/>
    </source>
</evidence>
<dbReference type="Proteomes" id="UP000726737">
    <property type="component" value="Unassembled WGS sequence"/>
</dbReference>
<dbReference type="Gene3D" id="3.90.470.20">
    <property type="entry name" value="4'-phosphopantetheinyl transferase domain"/>
    <property type="match status" value="1"/>
</dbReference>
<organism evidence="4 5">
    <name type="scientific">Mortierella polycephala</name>
    <dbReference type="NCBI Taxonomy" id="41804"/>
    <lineage>
        <taxon>Eukaryota</taxon>
        <taxon>Fungi</taxon>
        <taxon>Fungi incertae sedis</taxon>
        <taxon>Mucoromycota</taxon>
        <taxon>Mortierellomycotina</taxon>
        <taxon>Mortierellomycetes</taxon>
        <taxon>Mortierellales</taxon>
        <taxon>Mortierellaceae</taxon>
        <taxon>Mortierella</taxon>
    </lineage>
</organism>
<dbReference type="Pfam" id="PF01648">
    <property type="entry name" value="ACPS"/>
    <property type="match status" value="1"/>
</dbReference>
<evidence type="ECO:0000256" key="2">
    <source>
        <dbReference type="ARBA" id="ARBA00022679"/>
    </source>
</evidence>
<dbReference type="SUPFAM" id="SSF56214">
    <property type="entry name" value="4'-phosphopantetheinyl transferase"/>
    <property type="match status" value="1"/>
</dbReference>
<dbReference type="InterPro" id="IPR050559">
    <property type="entry name" value="P-Pant_transferase_sf"/>
</dbReference>
<reference evidence="4" key="1">
    <citation type="journal article" date="2020" name="Fungal Divers.">
        <title>Resolving the Mortierellaceae phylogeny through synthesis of multi-gene phylogenetics and phylogenomics.</title>
        <authorList>
            <person name="Vandepol N."/>
            <person name="Liber J."/>
            <person name="Desiro A."/>
            <person name="Na H."/>
            <person name="Kennedy M."/>
            <person name="Barry K."/>
            <person name="Grigoriev I.V."/>
            <person name="Miller A.N."/>
            <person name="O'Donnell K."/>
            <person name="Stajich J.E."/>
            <person name="Bonito G."/>
        </authorList>
    </citation>
    <scope>NUCLEOTIDE SEQUENCE</scope>
    <source>
        <strain evidence="4">KOD948</strain>
    </source>
</reference>
<feature type="non-terminal residue" evidence="4">
    <location>
        <position position="200"/>
    </location>
</feature>
<evidence type="ECO:0000313" key="5">
    <source>
        <dbReference type="Proteomes" id="UP000726737"/>
    </source>
</evidence>
<feature type="domain" description="4'-phosphopantetheinyl transferase" evidence="3">
    <location>
        <begin position="34"/>
        <end position="134"/>
    </location>
</feature>
<dbReference type="GO" id="GO:0000287">
    <property type="term" value="F:magnesium ion binding"/>
    <property type="evidence" value="ECO:0007669"/>
    <property type="project" value="InterPro"/>
</dbReference>
<keyword evidence="2" id="KW-0808">Transferase</keyword>
<gene>
    <name evidence="4" type="ORF">BG011_000094</name>
</gene>
<dbReference type="GO" id="GO:0008897">
    <property type="term" value="F:holo-[acyl-carrier-protein] synthase activity"/>
    <property type="evidence" value="ECO:0007669"/>
    <property type="project" value="UniProtKB-EC"/>
</dbReference>
<accession>A0A9P6PKY3</accession>
<dbReference type="GO" id="GO:0005829">
    <property type="term" value="C:cytosol"/>
    <property type="evidence" value="ECO:0007669"/>
    <property type="project" value="TreeGrafter"/>
</dbReference>
<sequence>WEPERLRNVSFNVSHHGDWVVFVGNTSPESSVQLGIDTMDFQEQVSGELFEAFSTCYRDQFTENEIAFMKDAPLDLEAPSSTNNSMRRFYRMWCLKEAMVKSLGIGIDFNLKSFEFVIQDTEEGTEPILTTTLRILEPSSMHLKDGWCFEEALLDNDHCYAIAARVETEDNDSVMDGTEIMQFDWQRLLRDAVPYPPQFT</sequence>
<dbReference type="InterPro" id="IPR037143">
    <property type="entry name" value="4-PPantetheinyl_Trfase_dom_sf"/>
</dbReference>
<protein>
    <recommendedName>
        <fullName evidence="1">holo-[acyl-carrier-protein] synthase</fullName>
        <ecNumber evidence="1">2.7.8.7</ecNumber>
    </recommendedName>
</protein>
<name>A0A9P6PKY3_9FUNG</name>
<dbReference type="InterPro" id="IPR008278">
    <property type="entry name" value="4-PPantetheinyl_Trfase_dom"/>
</dbReference>
<keyword evidence="5" id="KW-1185">Reference proteome</keyword>